<dbReference type="GO" id="GO:0008270">
    <property type="term" value="F:zinc ion binding"/>
    <property type="evidence" value="ECO:0007669"/>
    <property type="project" value="InterPro"/>
</dbReference>
<dbReference type="SMART" id="SM00906">
    <property type="entry name" value="Fungal_trans"/>
    <property type="match status" value="1"/>
</dbReference>
<dbReference type="InterPro" id="IPR007219">
    <property type="entry name" value="XnlR_reg_dom"/>
</dbReference>
<dbReference type="CDD" id="cd00067">
    <property type="entry name" value="GAL4"/>
    <property type="match status" value="1"/>
</dbReference>
<dbReference type="Gene3D" id="4.10.240.10">
    <property type="entry name" value="Zn(2)-C6 fungal-type DNA-binding domain"/>
    <property type="match status" value="1"/>
</dbReference>
<feature type="domain" description="Zn(2)-C6 fungal-type" evidence="5">
    <location>
        <begin position="27"/>
        <end position="56"/>
    </location>
</feature>
<comment type="subcellular location">
    <subcellularLocation>
        <location evidence="1">Nucleus</location>
    </subcellularLocation>
</comment>
<feature type="region of interest" description="Disordered" evidence="4">
    <location>
        <begin position="1"/>
        <end position="22"/>
    </location>
</feature>
<dbReference type="SUPFAM" id="SSF57701">
    <property type="entry name" value="Zn2/Cys6 DNA-binding domain"/>
    <property type="match status" value="1"/>
</dbReference>
<evidence type="ECO:0000256" key="1">
    <source>
        <dbReference type="ARBA" id="ARBA00004123"/>
    </source>
</evidence>
<keyword evidence="3" id="KW-0539">Nucleus</keyword>
<dbReference type="CDD" id="cd12148">
    <property type="entry name" value="fungal_TF_MHR"/>
    <property type="match status" value="1"/>
</dbReference>
<feature type="compositionally biased region" description="Low complexity" evidence="4">
    <location>
        <begin position="108"/>
        <end position="124"/>
    </location>
</feature>
<feature type="region of interest" description="Disordered" evidence="4">
    <location>
        <begin position="101"/>
        <end position="124"/>
    </location>
</feature>
<accession>A0A2N8UCB6</accession>
<dbReference type="GO" id="GO:0005634">
    <property type="term" value="C:nucleus"/>
    <property type="evidence" value="ECO:0007669"/>
    <property type="project" value="UniProtKB-SubCell"/>
</dbReference>
<dbReference type="InterPro" id="IPR001138">
    <property type="entry name" value="Zn2Cys6_DnaBD"/>
</dbReference>
<dbReference type="Pfam" id="PF00172">
    <property type="entry name" value="Zn_clus"/>
    <property type="match status" value="1"/>
</dbReference>
<evidence type="ECO:0000256" key="2">
    <source>
        <dbReference type="ARBA" id="ARBA00022723"/>
    </source>
</evidence>
<dbReference type="PROSITE" id="PS50048">
    <property type="entry name" value="ZN2_CY6_FUNGAL_2"/>
    <property type="match status" value="1"/>
</dbReference>
<name>A0A2N8UCB6_9BASI</name>
<evidence type="ECO:0000313" key="6">
    <source>
        <dbReference type="EMBL" id="SJX62399.1"/>
    </source>
</evidence>
<gene>
    <name evidence="6" type="ORF">SRS1_13246</name>
</gene>
<dbReference type="InterPro" id="IPR036864">
    <property type="entry name" value="Zn2-C6_fun-type_DNA-bd_sf"/>
</dbReference>
<feature type="region of interest" description="Disordered" evidence="4">
    <location>
        <begin position="58"/>
        <end position="77"/>
    </location>
</feature>
<keyword evidence="2" id="KW-0479">Metal-binding</keyword>
<protein>
    <recommendedName>
        <fullName evidence="5">Zn(2)-C6 fungal-type domain-containing protein</fullName>
    </recommendedName>
</protein>
<dbReference type="PANTHER" id="PTHR31001">
    <property type="entry name" value="UNCHARACTERIZED TRANSCRIPTIONAL REGULATORY PROTEIN"/>
    <property type="match status" value="1"/>
</dbReference>
<dbReference type="InterPro" id="IPR050613">
    <property type="entry name" value="Sec_Metabolite_Reg"/>
</dbReference>
<dbReference type="Proteomes" id="UP000239563">
    <property type="component" value="Chromosome IV"/>
</dbReference>
<feature type="compositionally biased region" description="Low complexity" evidence="4">
    <location>
        <begin position="64"/>
        <end position="77"/>
    </location>
</feature>
<reference evidence="6 7" key="1">
    <citation type="submission" date="2017-02" db="EMBL/GenBank/DDBJ databases">
        <authorList>
            <person name="Peterson S.W."/>
        </authorList>
    </citation>
    <scope>NUCLEOTIDE SEQUENCE [LARGE SCALE GENOMIC DNA]</scope>
    <source>
        <strain evidence="6 7">SRS1_H2-8</strain>
    </source>
</reference>
<dbReference type="PROSITE" id="PS00463">
    <property type="entry name" value="ZN2_CY6_FUNGAL_1"/>
    <property type="match status" value="1"/>
</dbReference>
<dbReference type="GO" id="GO:0000981">
    <property type="term" value="F:DNA-binding transcription factor activity, RNA polymerase II-specific"/>
    <property type="evidence" value="ECO:0007669"/>
    <property type="project" value="InterPro"/>
</dbReference>
<dbReference type="AlphaFoldDB" id="A0A2N8UCB6"/>
<dbReference type="Pfam" id="PF04082">
    <property type="entry name" value="Fungal_trans"/>
    <property type="match status" value="1"/>
</dbReference>
<dbReference type="GO" id="GO:0003677">
    <property type="term" value="F:DNA binding"/>
    <property type="evidence" value="ECO:0007669"/>
    <property type="project" value="InterPro"/>
</dbReference>
<feature type="region of interest" description="Disordered" evidence="4">
    <location>
        <begin position="650"/>
        <end position="670"/>
    </location>
</feature>
<evidence type="ECO:0000256" key="3">
    <source>
        <dbReference type="ARBA" id="ARBA00023242"/>
    </source>
</evidence>
<sequence>MPRAPSVTKRVGGAPSNASSSARSIYSCEPCRKRKVKCDRSLNCRNCVRRGETCFWRHTPPPSSSAASQAEQSSDAPNSLASRVAYLERLIRNAGLDAATRATQQNDASPTSTAAAVPSRSSPDVAPVVPPVTLAISDLVEPRIDSPHGEVDLHDRFDHQILTATSAASDSSVARAQPLLQLLPPRHRCDALIDMCFETLEWIHHPVHVPSFNRWYRQLWQQGLVTRHDIQQLALLFSMICLVLHFGLDQDDDDDPHTRSRNSRSEPQDRIFYQASYDALVASAYLGHHSLAVIQTLILQGLYLNNTGHTTTHHANLGFAIRIANTMGLSSLDSDPSRDKTLAASLSSSSPRSRLETEMGRRIYWSLVCQDCYTASSCNFTYSIQPNQIKTRVFSNLRDDVLVDPAEQGSEPTESSPDSASTTSSYHIAKISFALTARKTIDLHNEGTLTYQAVLQLEQENWHHFHALPRFLRLDKPDREDGDASHHLGWGRGHTDRWDSSRIYRQQIQWQRLFLAITLHNRILRLHRPYLTRAYTKPAFAASKHSALASARHLLSLADHGRKIAFPGLRWWVVLVHIFTAAIALCIDLHFTNVYGAGIAADRDANQAENTRLIHLSIEILRAASVRSKAASRALQIVTTLFGQAQILPDSRSSETSRRPPRQGSDANQSVLRDAFSSSSPANALNGDAFASTSMHANGSGAATAGSFETWLGSDWSSLLDINASASLTPVTTDVLTADLLQAISAFVSSDGLDAPM</sequence>
<dbReference type="SMART" id="SM00066">
    <property type="entry name" value="GAL4"/>
    <property type="match status" value="1"/>
</dbReference>
<dbReference type="GO" id="GO:0006351">
    <property type="term" value="P:DNA-templated transcription"/>
    <property type="evidence" value="ECO:0007669"/>
    <property type="project" value="InterPro"/>
</dbReference>
<evidence type="ECO:0000313" key="7">
    <source>
        <dbReference type="Proteomes" id="UP000239563"/>
    </source>
</evidence>
<dbReference type="EMBL" id="LT795057">
    <property type="protein sequence ID" value="SJX62399.1"/>
    <property type="molecule type" value="Genomic_DNA"/>
</dbReference>
<dbReference type="PANTHER" id="PTHR31001:SF90">
    <property type="entry name" value="CENTROMERE DNA-BINDING PROTEIN COMPLEX CBF3 SUBUNIT B"/>
    <property type="match status" value="1"/>
</dbReference>
<evidence type="ECO:0000259" key="5">
    <source>
        <dbReference type="PROSITE" id="PS50048"/>
    </source>
</evidence>
<proteinExistence type="predicted"/>
<evidence type="ECO:0000256" key="4">
    <source>
        <dbReference type="SAM" id="MobiDB-lite"/>
    </source>
</evidence>
<organism evidence="6 7">
    <name type="scientific">Sporisorium reilianum f. sp. reilianum</name>
    <dbReference type="NCBI Taxonomy" id="72559"/>
    <lineage>
        <taxon>Eukaryota</taxon>
        <taxon>Fungi</taxon>
        <taxon>Dikarya</taxon>
        <taxon>Basidiomycota</taxon>
        <taxon>Ustilaginomycotina</taxon>
        <taxon>Ustilaginomycetes</taxon>
        <taxon>Ustilaginales</taxon>
        <taxon>Ustilaginaceae</taxon>
        <taxon>Sporisorium</taxon>
    </lineage>
</organism>